<evidence type="ECO:0000259" key="3">
    <source>
        <dbReference type="Pfam" id="PF07282"/>
    </source>
</evidence>
<dbReference type="Pfam" id="PF07282">
    <property type="entry name" value="Cas12f1-like_TNB"/>
    <property type="match status" value="1"/>
</dbReference>
<evidence type="ECO:0000256" key="1">
    <source>
        <dbReference type="ARBA" id="ARBA00023125"/>
    </source>
</evidence>
<evidence type="ECO:0000256" key="2">
    <source>
        <dbReference type="SAM" id="MobiDB-lite"/>
    </source>
</evidence>
<keyword evidence="1" id="KW-0238">DNA-binding</keyword>
<dbReference type="EMBL" id="MCGT01000004">
    <property type="protein sequence ID" value="ORX60682.1"/>
    <property type="molecule type" value="Genomic_DNA"/>
</dbReference>
<dbReference type="Proteomes" id="UP000242146">
    <property type="component" value="Unassembled WGS sequence"/>
</dbReference>
<keyword evidence="5" id="KW-1185">Reference proteome</keyword>
<protein>
    <recommendedName>
        <fullName evidence="3">Cas12f1-like TNB domain-containing protein</fullName>
    </recommendedName>
</protein>
<accession>A0A1X2GT84</accession>
<comment type="caution">
    <text evidence="4">The sequence shown here is derived from an EMBL/GenBank/DDBJ whole genome shotgun (WGS) entry which is preliminary data.</text>
</comment>
<gene>
    <name evidence="4" type="ORF">DM01DRAFT_1164931</name>
</gene>
<evidence type="ECO:0000313" key="5">
    <source>
        <dbReference type="Proteomes" id="UP000242146"/>
    </source>
</evidence>
<reference evidence="4 5" key="1">
    <citation type="submission" date="2016-07" db="EMBL/GenBank/DDBJ databases">
        <title>Pervasive Adenine N6-methylation of Active Genes in Fungi.</title>
        <authorList>
            <consortium name="DOE Joint Genome Institute"/>
            <person name="Mondo S.J."/>
            <person name="Dannebaum R.O."/>
            <person name="Kuo R.C."/>
            <person name="Labutti K."/>
            <person name="Haridas S."/>
            <person name="Kuo A."/>
            <person name="Salamov A."/>
            <person name="Ahrendt S.R."/>
            <person name="Lipzen A."/>
            <person name="Sullivan W."/>
            <person name="Andreopoulos W.B."/>
            <person name="Clum A."/>
            <person name="Lindquist E."/>
            <person name="Daum C."/>
            <person name="Ramamoorthy G.K."/>
            <person name="Gryganskyi A."/>
            <person name="Culley D."/>
            <person name="Magnuson J.K."/>
            <person name="James T.Y."/>
            <person name="O'Malley M.A."/>
            <person name="Stajich J.E."/>
            <person name="Spatafora J.W."/>
            <person name="Visel A."/>
            <person name="Grigoriev I.V."/>
        </authorList>
    </citation>
    <scope>NUCLEOTIDE SEQUENCE [LARGE SCALE GENOMIC DNA]</scope>
    <source>
        <strain evidence="4 5">NRRL 3301</strain>
    </source>
</reference>
<feature type="region of interest" description="Disordered" evidence="2">
    <location>
        <begin position="144"/>
        <end position="173"/>
    </location>
</feature>
<feature type="domain" description="Cas12f1-like TNB" evidence="3">
    <location>
        <begin position="236"/>
        <end position="288"/>
    </location>
</feature>
<dbReference type="GO" id="GO:0003677">
    <property type="term" value="F:DNA binding"/>
    <property type="evidence" value="ECO:0007669"/>
    <property type="project" value="UniProtKB-KW"/>
</dbReference>
<sequence>MPWNLRFPPPKRLILSRTLPMSSMYYNMQIPLTIFTKTMWLISECAITWEDSGRMLKSSTCFSVAARNTPRKKYKTQRPYASDTGAKPAVPSQELAPKGCPMSNEGKATKKNGGGGVKHIQPFFFFPLSFSDWPYAILPWDQPEQGDQSSDGWPELKKRHDMKDSEDDGLRSEWRDNSRKWKPLGPCPNYDPLNLVVFGNGWRSFGRTAFRSCPAGLAKRAYKVFKAAAVNDLLFVAEINEHNTSKKCSRCWGELECVQVKSTKLHSVQACKSCRTVWSRDKNSANNIHRLSKYYIRDRKLPPPFQKPSHPLL</sequence>
<organism evidence="4 5">
    <name type="scientific">Hesseltinella vesiculosa</name>
    <dbReference type="NCBI Taxonomy" id="101127"/>
    <lineage>
        <taxon>Eukaryota</taxon>
        <taxon>Fungi</taxon>
        <taxon>Fungi incertae sedis</taxon>
        <taxon>Mucoromycota</taxon>
        <taxon>Mucoromycotina</taxon>
        <taxon>Mucoromycetes</taxon>
        <taxon>Mucorales</taxon>
        <taxon>Cunninghamellaceae</taxon>
        <taxon>Hesseltinella</taxon>
    </lineage>
</organism>
<dbReference type="InterPro" id="IPR010095">
    <property type="entry name" value="Cas12f1-like_TNB"/>
</dbReference>
<feature type="region of interest" description="Disordered" evidence="2">
    <location>
        <begin position="73"/>
        <end position="112"/>
    </location>
</feature>
<evidence type="ECO:0000313" key="4">
    <source>
        <dbReference type="EMBL" id="ORX60682.1"/>
    </source>
</evidence>
<dbReference type="AlphaFoldDB" id="A0A1X2GT84"/>
<feature type="compositionally biased region" description="Basic and acidic residues" evidence="2">
    <location>
        <begin position="154"/>
        <end position="173"/>
    </location>
</feature>
<dbReference type="STRING" id="101127.A0A1X2GT84"/>
<proteinExistence type="predicted"/>
<name>A0A1X2GT84_9FUNG</name>